<dbReference type="RefSeq" id="WP_127189367.1">
    <property type="nucleotide sequence ID" value="NZ_RZNJ01000005.1"/>
</dbReference>
<keyword evidence="1" id="KW-0732">Signal</keyword>
<proteinExistence type="predicted"/>
<comment type="caution">
    <text evidence="2">The sequence shown here is derived from an EMBL/GenBank/DDBJ whole genome shotgun (WGS) entry which is preliminary data.</text>
</comment>
<dbReference type="Pfam" id="PF06776">
    <property type="entry name" value="IalB"/>
    <property type="match status" value="1"/>
</dbReference>
<organism evidence="2 3">
    <name type="scientific">Arsenicitalea aurantiaca</name>
    <dbReference type="NCBI Taxonomy" id="1783274"/>
    <lineage>
        <taxon>Bacteria</taxon>
        <taxon>Pseudomonadati</taxon>
        <taxon>Pseudomonadota</taxon>
        <taxon>Alphaproteobacteria</taxon>
        <taxon>Hyphomicrobiales</taxon>
        <taxon>Devosiaceae</taxon>
        <taxon>Arsenicitalea</taxon>
    </lineage>
</organism>
<dbReference type="EMBL" id="RZNJ01000005">
    <property type="protein sequence ID" value="RUT29378.1"/>
    <property type="molecule type" value="Genomic_DNA"/>
</dbReference>
<reference evidence="2 3" key="1">
    <citation type="journal article" date="2016" name="Int. J. Syst. Evol. Microbiol.">
        <title>Arsenicitalea aurantiaca gen. nov., sp. nov., a new member of the family Hyphomicrobiaceae, isolated from high-arsenic sediment.</title>
        <authorList>
            <person name="Mu Y."/>
            <person name="Zhou L."/>
            <person name="Zeng X.C."/>
            <person name="Liu L."/>
            <person name="Pan Y."/>
            <person name="Chen X."/>
            <person name="Wang J."/>
            <person name="Li S."/>
            <person name="Li W.J."/>
            <person name="Wang Y."/>
        </authorList>
    </citation>
    <scope>NUCLEOTIDE SEQUENCE [LARGE SCALE GENOMIC DNA]</scope>
    <source>
        <strain evidence="2 3">42-50</strain>
    </source>
</reference>
<protein>
    <recommendedName>
        <fullName evidence="4">Invasion associated locus B family protein</fullName>
    </recommendedName>
</protein>
<evidence type="ECO:0008006" key="4">
    <source>
        <dbReference type="Google" id="ProtNLM"/>
    </source>
</evidence>
<keyword evidence="3" id="KW-1185">Reference proteome</keyword>
<dbReference type="OrthoDB" id="9806572at2"/>
<feature type="signal peptide" evidence="1">
    <location>
        <begin position="1"/>
        <end position="27"/>
    </location>
</feature>
<dbReference type="Proteomes" id="UP000281547">
    <property type="component" value="Unassembled WGS sequence"/>
</dbReference>
<name>A0A433X5Q3_9HYPH</name>
<evidence type="ECO:0000313" key="3">
    <source>
        <dbReference type="Proteomes" id="UP000281547"/>
    </source>
</evidence>
<sequence length="172" mass="18319">MMTVFKRVCRAMLVPMLALSAITPAAAQVQLLGDFNRWSSYSASEGGNAICFALTRPSETNPTPDGYGDAYIYLTNRPAENARAEFNLIAGYTFAPDTEATLSVGGQSFALFTQNDAAWLLDQSQTETLAGVMRAGSSVVVEGTSERGIRVRQTFSLSGATAASRAIDQQCG</sequence>
<dbReference type="AlphaFoldDB" id="A0A433X5Q3"/>
<evidence type="ECO:0000256" key="1">
    <source>
        <dbReference type="SAM" id="SignalP"/>
    </source>
</evidence>
<accession>A0A433X5Q3</accession>
<gene>
    <name evidence="2" type="ORF">EMQ25_14760</name>
</gene>
<feature type="chain" id="PRO_5018990330" description="Invasion associated locus B family protein" evidence="1">
    <location>
        <begin position="28"/>
        <end position="172"/>
    </location>
</feature>
<evidence type="ECO:0000313" key="2">
    <source>
        <dbReference type="EMBL" id="RUT29378.1"/>
    </source>
</evidence>
<dbReference type="InterPro" id="IPR010642">
    <property type="entry name" value="Invasion_prot_B"/>
</dbReference>